<keyword evidence="3" id="KW-0560">Oxidoreductase</keyword>
<evidence type="ECO:0000313" key="4">
    <source>
        <dbReference type="EMBL" id="KIW44166.1"/>
    </source>
</evidence>
<dbReference type="RefSeq" id="XP_016264382.1">
    <property type="nucleotide sequence ID" value="XM_016406176.1"/>
</dbReference>
<dbReference type="VEuPathDB" id="FungiDB:PV06_05196"/>
<sequence length="310" mass="33618">MQVDNSSSSEALLTDIVVITGPSWESIGSETAIALAKGGPSMMALLGRDIEKIKPVMDKIHNINPEIVTKFVQIHLDSLNSVRHAAQQILNDTSIPKIHVLINNAGIMACPYSKTEDGIERQFATNHVGHFLLTNLLMPKILAASPDARVVNVASYGNVLSNVLDDPSFNDGKDYVPFLSYGQSKAANVLMAVALNKMLRGKGLKAFALCPGSVPSNLRRFLDPITMKEGIEVISKSPAVMPPRKTPQQGCATTLRAAIDPNLTVDRSSFLSDTQVTSDPKVVASYSLDQSNADRVWNLSETLVGEKFRY</sequence>
<dbReference type="STRING" id="215243.A0A0D2AWH9"/>
<dbReference type="EMBL" id="KN847335">
    <property type="protein sequence ID" value="KIW44166.1"/>
    <property type="molecule type" value="Genomic_DNA"/>
</dbReference>
<dbReference type="InterPro" id="IPR036291">
    <property type="entry name" value="NAD(P)-bd_dom_sf"/>
</dbReference>
<reference evidence="4 5" key="1">
    <citation type="submission" date="2015-01" db="EMBL/GenBank/DDBJ databases">
        <title>The Genome Sequence of Exophiala oligosperma CBS72588.</title>
        <authorList>
            <consortium name="The Broad Institute Genomics Platform"/>
            <person name="Cuomo C."/>
            <person name="de Hoog S."/>
            <person name="Gorbushina A."/>
            <person name="Stielow B."/>
            <person name="Teixiera M."/>
            <person name="Abouelleil A."/>
            <person name="Chapman S.B."/>
            <person name="Priest M."/>
            <person name="Young S.K."/>
            <person name="Wortman J."/>
            <person name="Nusbaum C."/>
            <person name="Birren B."/>
        </authorList>
    </citation>
    <scope>NUCLEOTIDE SEQUENCE [LARGE SCALE GENOMIC DNA]</scope>
    <source>
        <strain evidence="4 5">CBS 72588</strain>
    </source>
</reference>
<accession>A0A0D2AWH9</accession>
<dbReference type="PANTHER" id="PTHR24320">
    <property type="entry name" value="RETINOL DEHYDROGENASE"/>
    <property type="match status" value="1"/>
</dbReference>
<dbReference type="Pfam" id="PF00106">
    <property type="entry name" value="adh_short"/>
    <property type="match status" value="1"/>
</dbReference>
<comment type="similarity">
    <text evidence="1">Belongs to the short-chain dehydrogenases/reductases (SDR) family.</text>
</comment>
<keyword evidence="5" id="KW-1185">Reference proteome</keyword>
<dbReference type="HOGENOM" id="CLU_010194_44_0_1"/>
<evidence type="ECO:0000313" key="5">
    <source>
        <dbReference type="Proteomes" id="UP000053342"/>
    </source>
</evidence>
<dbReference type="InterPro" id="IPR002347">
    <property type="entry name" value="SDR_fam"/>
</dbReference>
<evidence type="ECO:0008006" key="6">
    <source>
        <dbReference type="Google" id="ProtNLM"/>
    </source>
</evidence>
<dbReference type="GeneID" id="27357270"/>
<dbReference type="GO" id="GO:0016491">
    <property type="term" value="F:oxidoreductase activity"/>
    <property type="evidence" value="ECO:0007669"/>
    <property type="project" value="UniProtKB-KW"/>
</dbReference>
<evidence type="ECO:0000256" key="1">
    <source>
        <dbReference type="ARBA" id="ARBA00006484"/>
    </source>
</evidence>
<keyword evidence="2" id="KW-0521">NADP</keyword>
<protein>
    <recommendedName>
        <fullName evidence="6">Short-chain dehydrogenase</fullName>
    </recommendedName>
</protein>
<dbReference type="PANTHER" id="PTHR24320:SF283">
    <property type="entry name" value="RETINOL DEHYDROGENASE 11"/>
    <property type="match status" value="1"/>
</dbReference>
<organism evidence="4 5">
    <name type="scientific">Exophiala oligosperma</name>
    <dbReference type="NCBI Taxonomy" id="215243"/>
    <lineage>
        <taxon>Eukaryota</taxon>
        <taxon>Fungi</taxon>
        <taxon>Dikarya</taxon>
        <taxon>Ascomycota</taxon>
        <taxon>Pezizomycotina</taxon>
        <taxon>Eurotiomycetes</taxon>
        <taxon>Chaetothyriomycetidae</taxon>
        <taxon>Chaetothyriales</taxon>
        <taxon>Herpotrichiellaceae</taxon>
        <taxon>Exophiala</taxon>
    </lineage>
</organism>
<name>A0A0D2AWH9_9EURO</name>
<proteinExistence type="inferred from homology"/>
<dbReference type="PRINTS" id="PR00081">
    <property type="entry name" value="GDHRDH"/>
</dbReference>
<gene>
    <name evidence="4" type="ORF">PV06_05196</name>
</gene>
<dbReference type="AlphaFoldDB" id="A0A0D2AWH9"/>
<evidence type="ECO:0000256" key="3">
    <source>
        <dbReference type="ARBA" id="ARBA00023002"/>
    </source>
</evidence>
<dbReference type="Gene3D" id="3.40.50.720">
    <property type="entry name" value="NAD(P)-binding Rossmann-like Domain"/>
    <property type="match status" value="1"/>
</dbReference>
<dbReference type="Proteomes" id="UP000053342">
    <property type="component" value="Unassembled WGS sequence"/>
</dbReference>
<evidence type="ECO:0000256" key="2">
    <source>
        <dbReference type="ARBA" id="ARBA00022857"/>
    </source>
</evidence>
<dbReference type="OrthoDB" id="541052at2759"/>
<dbReference type="SUPFAM" id="SSF51735">
    <property type="entry name" value="NAD(P)-binding Rossmann-fold domains"/>
    <property type="match status" value="1"/>
</dbReference>